<protein>
    <submittedName>
        <fullName evidence="2">Uncharacterized protein</fullName>
    </submittedName>
</protein>
<keyword evidence="1" id="KW-1133">Transmembrane helix</keyword>
<keyword evidence="1" id="KW-0812">Transmembrane</keyword>
<feature type="transmembrane region" description="Helical" evidence="1">
    <location>
        <begin position="42"/>
        <end position="59"/>
    </location>
</feature>
<proteinExistence type="predicted"/>
<reference evidence="2 3" key="1">
    <citation type="submission" date="2018-01" db="EMBL/GenBank/DDBJ databases">
        <title>Whole genome analyses suggest that Burkholderia sensu lato contains two further novel genera in the rhizoxinica-symbiotica group Mycetohabitans gen. nov., and Trinickia gen. nov.: implications for the evolution of diazotrophy and nodulation in the Burkholderiaceae.</title>
        <authorList>
            <person name="Estrada-de los Santos P."/>
            <person name="Palmer M."/>
            <person name="Chavez-Ramirez B."/>
            <person name="Beukes C."/>
            <person name="Steenkamp E.T."/>
            <person name="Hirsch A.M."/>
            <person name="Manyaka P."/>
            <person name="Maluk M."/>
            <person name="Lafos M."/>
            <person name="Crook M."/>
            <person name="Gross E."/>
            <person name="Simon M.F."/>
            <person name="Bueno dos Reis Junior F."/>
            <person name="Poole P.S."/>
            <person name="Venter S.N."/>
            <person name="James E.K."/>
        </authorList>
    </citation>
    <scope>NUCLEOTIDE SEQUENCE [LARGE SCALE GENOMIC DNA]</scope>
    <source>
        <strain evidence="2 3">GIMN1.004</strain>
    </source>
</reference>
<evidence type="ECO:0000313" key="2">
    <source>
        <dbReference type="EMBL" id="PMS23038.1"/>
    </source>
</evidence>
<dbReference type="RefSeq" id="WP_102643728.1">
    <property type="nucleotide sequence ID" value="NZ_PNYA01000002.1"/>
</dbReference>
<gene>
    <name evidence="2" type="ORF">C0Z18_02110</name>
</gene>
<dbReference type="AlphaFoldDB" id="A0A2N7W0U6"/>
<sequence>MTFLNQVIDELRGFHAAWLDCRPLAIAGLTLASALRVGLHDTFALGLAFVVFAALAWGSEVPDGKA</sequence>
<comment type="caution">
    <text evidence="2">The sequence shown here is derived from an EMBL/GenBank/DDBJ whole genome shotgun (WGS) entry which is preliminary data.</text>
</comment>
<name>A0A2N7W0U6_9BURK</name>
<dbReference type="Proteomes" id="UP000235616">
    <property type="component" value="Unassembled WGS sequence"/>
</dbReference>
<dbReference type="EMBL" id="PNYA01000002">
    <property type="protein sequence ID" value="PMS23038.1"/>
    <property type="molecule type" value="Genomic_DNA"/>
</dbReference>
<evidence type="ECO:0000313" key="3">
    <source>
        <dbReference type="Proteomes" id="UP000235616"/>
    </source>
</evidence>
<keyword evidence="1" id="KW-0472">Membrane</keyword>
<evidence type="ECO:0000256" key="1">
    <source>
        <dbReference type="SAM" id="Phobius"/>
    </source>
</evidence>
<organism evidence="2 3">
    <name type="scientific">Trinickia dabaoshanensis</name>
    <dbReference type="NCBI Taxonomy" id="564714"/>
    <lineage>
        <taxon>Bacteria</taxon>
        <taxon>Pseudomonadati</taxon>
        <taxon>Pseudomonadota</taxon>
        <taxon>Betaproteobacteria</taxon>
        <taxon>Burkholderiales</taxon>
        <taxon>Burkholderiaceae</taxon>
        <taxon>Trinickia</taxon>
    </lineage>
</organism>
<keyword evidence="3" id="KW-1185">Reference proteome</keyword>
<accession>A0A2N7W0U6</accession>